<comment type="similarity">
    <text evidence="9">Belongs to the class-I aminoacyl-tRNA synthetase family.</text>
</comment>
<proteinExistence type="inferred from homology"/>
<dbReference type="EC" id="6.1.1.1" evidence="1 8"/>
<reference evidence="10 11" key="1">
    <citation type="journal article" date="2019" name="Microbiol. Resour. Announc.">
        <title>Complete Genome Sequence of Halomonas sulfidaeris Strain Esulfide1 Isolated from a Metal Sulfide Rock at a Depth of 2,200 Meters, Obtained Using Nanopore Sequencing.</title>
        <authorList>
            <person name="Saito M."/>
            <person name="Nishigata A."/>
            <person name="Galipon J."/>
            <person name="Arakawa K."/>
        </authorList>
    </citation>
    <scope>NUCLEOTIDE SEQUENCE [LARGE SCALE GENOMIC DNA]</scope>
    <source>
        <strain evidence="10 11">ATCC BAA-803</strain>
    </source>
</reference>
<dbReference type="SUPFAM" id="SSF52374">
    <property type="entry name" value="Nucleotidylyl transferase"/>
    <property type="match status" value="1"/>
</dbReference>
<sequence>MTRKPLTEEDVKANAETYKEQVFKILDPEKTEVRFNAEWFGELSAAKMIELAAQSTVARMLERDDFEKRYKANQSIAIHEFLYPLVQGYDSVALEADVELGGTDQKFNLLMGREIQKHFGQEPQVVITMPLLEGLDGVQKMSKSLGNYIGVDEAPGSMFNKLVSMPDSLMWRYFELLSLKSNEEIAALKQSVAQGRTRVM</sequence>
<comment type="catalytic activity">
    <reaction evidence="7">
        <text>tRNA(Tyr) + L-tyrosine + ATP = L-tyrosyl-tRNA(Tyr) + AMP + diphosphate + H(+)</text>
        <dbReference type="Rhea" id="RHEA:10220"/>
        <dbReference type="Rhea" id="RHEA-COMP:9706"/>
        <dbReference type="Rhea" id="RHEA-COMP:9707"/>
        <dbReference type="ChEBI" id="CHEBI:15378"/>
        <dbReference type="ChEBI" id="CHEBI:30616"/>
        <dbReference type="ChEBI" id="CHEBI:33019"/>
        <dbReference type="ChEBI" id="CHEBI:58315"/>
        <dbReference type="ChEBI" id="CHEBI:78442"/>
        <dbReference type="ChEBI" id="CHEBI:78536"/>
        <dbReference type="ChEBI" id="CHEBI:456215"/>
        <dbReference type="EC" id="6.1.1.1"/>
    </reaction>
</comment>
<dbReference type="InterPro" id="IPR002305">
    <property type="entry name" value="aa-tRNA-synth_Ic"/>
</dbReference>
<name>A0A455U6X9_9GAMM</name>
<keyword evidence="5 9" id="KW-0648">Protein biosynthesis</keyword>
<organism evidence="10 11">
    <name type="scientific">Vreelandella sulfidaeris</name>
    <dbReference type="NCBI Taxonomy" id="115553"/>
    <lineage>
        <taxon>Bacteria</taxon>
        <taxon>Pseudomonadati</taxon>
        <taxon>Pseudomonadota</taxon>
        <taxon>Gammaproteobacteria</taxon>
        <taxon>Oceanospirillales</taxon>
        <taxon>Halomonadaceae</taxon>
        <taxon>Vreelandella</taxon>
    </lineage>
</organism>
<evidence type="ECO:0000313" key="10">
    <source>
        <dbReference type="EMBL" id="BBI59284.1"/>
    </source>
</evidence>
<dbReference type="PANTHER" id="PTHR11766">
    <property type="entry name" value="TYROSYL-TRNA SYNTHETASE"/>
    <property type="match status" value="1"/>
</dbReference>
<evidence type="ECO:0000256" key="7">
    <source>
        <dbReference type="ARBA" id="ARBA00048248"/>
    </source>
</evidence>
<dbReference type="GO" id="GO:0006437">
    <property type="term" value="P:tyrosyl-tRNA aminoacylation"/>
    <property type="evidence" value="ECO:0007669"/>
    <property type="project" value="UniProtKB-UniRule"/>
</dbReference>
<keyword evidence="6 9" id="KW-0030">Aminoacyl-tRNA synthetase</keyword>
<keyword evidence="2 9" id="KW-0436">Ligase</keyword>
<dbReference type="NCBIfam" id="TIGR00234">
    <property type="entry name" value="tyrS"/>
    <property type="match status" value="1"/>
</dbReference>
<protein>
    <recommendedName>
        <fullName evidence="1 8">Tyrosine--tRNA ligase</fullName>
        <ecNumber evidence="1 8">6.1.1.1</ecNumber>
    </recommendedName>
</protein>
<keyword evidence="4 9" id="KW-0067">ATP-binding</keyword>
<dbReference type="GO" id="GO:0004831">
    <property type="term" value="F:tyrosine-tRNA ligase activity"/>
    <property type="evidence" value="ECO:0007669"/>
    <property type="project" value="UniProtKB-UniRule"/>
</dbReference>
<evidence type="ECO:0000313" key="11">
    <source>
        <dbReference type="Proteomes" id="UP000320231"/>
    </source>
</evidence>
<dbReference type="InterPro" id="IPR002307">
    <property type="entry name" value="Tyr-tRNA-ligase"/>
</dbReference>
<dbReference type="PRINTS" id="PR01040">
    <property type="entry name" value="TRNASYNTHTYR"/>
</dbReference>
<keyword evidence="3 9" id="KW-0547">Nucleotide-binding</keyword>
<evidence type="ECO:0000256" key="1">
    <source>
        <dbReference type="ARBA" id="ARBA00013160"/>
    </source>
</evidence>
<dbReference type="Gene3D" id="1.10.240.10">
    <property type="entry name" value="Tyrosyl-Transfer RNA Synthetase"/>
    <property type="match status" value="1"/>
</dbReference>
<evidence type="ECO:0000256" key="9">
    <source>
        <dbReference type="RuleBase" id="RU363036"/>
    </source>
</evidence>
<evidence type="ECO:0000256" key="2">
    <source>
        <dbReference type="ARBA" id="ARBA00022598"/>
    </source>
</evidence>
<evidence type="ECO:0000256" key="4">
    <source>
        <dbReference type="ARBA" id="ARBA00022840"/>
    </source>
</evidence>
<dbReference type="GO" id="GO:0005829">
    <property type="term" value="C:cytosol"/>
    <property type="evidence" value="ECO:0007669"/>
    <property type="project" value="TreeGrafter"/>
</dbReference>
<dbReference type="PANTHER" id="PTHR11766:SF1">
    <property type="entry name" value="TYROSINE--TRNA LIGASE"/>
    <property type="match status" value="1"/>
</dbReference>
<gene>
    <name evidence="10" type="ORF">HSBAA_05900</name>
</gene>
<dbReference type="KEGG" id="hsr:HSBAA_05900"/>
<dbReference type="Gene3D" id="3.40.50.620">
    <property type="entry name" value="HUPs"/>
    <property type="match status" value="1"/>
</dbReference>
<evidence type="ECO:0000256" key="5">
    <source>
        <dbReference type="ARBA" id="ARBA00022917"/>
    </source>
</evidence>
<dbReference type="GO" id="GO:0005524">
    <property type="term" value="F:ATP binding"/>
    <property type="evidence" value="ECO:0007669"/>
    <property type="project" value="UniProtKB-KW"/>
</dbReference>
<dbReference type="Pfam" id="PF00579">
    <property type="entry name" value="tRNA-synt_1b"/>
    <property type="match status" value="1"/>
</dbReference>
<evidence type="ECO:0000256" key="3">
    <source>
        <dbReference type="ARBA" id="ARBA00022741"/>
    </source>
</evidence>
<evidence type="ECO:0000256" key="6">
    <source>
        <dbReference type="ARBA" id="ARBA00023146"/>
    </source>
</evidence>
<dbReference type="Proteomes" id="UP000320231">
    <property type="component" value="Chromosome"/>
</dbReference>
<dbReference type="InterPro" id="IPR014729">
    <property type="entry name" value="Rossmann-like_a/b/a_fold"/>
</dbReference>
<accession>A0A455U6X9</accession>
<dbReference type="EMBL" id="AP019514">
    <property type="protein sequence ID" value="BBI59284.1"/>
    <property type="molecule type" value="Genomic_DNA"/>
</dbReference>
<dbReference type="AlphaFoldDB" id="A0A455U6X9"/>
<dbReference type="InterPro" id="IPR024088">
    <property type="entry name" value="Tyr-tRNA-ligase_bac-type"/>
</dbReference>
<evidence type="ECO:0000256" key="8">
    <source>
        <dbReference type="NCBIfam" id="TIGR00234"/>
    </source>
</evidence>